<dbReference type="InterPro" id="IPR043504">
    <property type="entry name" value="Peptidase_S1_PA_chymotrypsin"/>
</dbReference>
<keyword evidence="5" id="KW-1015">Disulfide bond</keyword>
<dbReference type="InterPro" id="IPR000109">
    <property type="entry name" value="POT_fam"/>
</dbReference>
<dbReference type="PANTHER" id="PTHR24256">
    <property type="entry name" value="TRYPTASE-RELATED"/>
    <property type="match status" value="1"/>
</dbReference>
<feature type="transmembrane region" description="Helical" evidence="8">
    <location>
        <begin position="580"/>
        <end position="597"/>
    </location>
</feature>
<dbReference type="InterPro" id="IPR001314">
    <property type="entry name" value="Peptidase_S1A"/>
</dbReference>
<dbReference type="GO" id="GO:0022857">
    <property type="term" value="F:transmembrane transporter activity"/>
    <property type="evidence" value="ECO:0007669"/>
    <property type="project" value="InterPro"/>
</dbReference>
<evidence type="ECO:0000256" key="2">
    <source>
        <dbReference type="ARBA" id="ARBA00022692"/>
    </source>
</evidence>
<evidence type="ECO:0000256" key="8">
    <source>
        <dbReference type="SAM" id="Phobius"/>
    </source>
</evidence>
<dbReference type="SMART" id="SM00020">
    <property type="entry name" value="Tryp_SPc"/>
    <property type="match status" value="2"/>
</dbReference>
<sequence>MQNENISNLQLNESSQSKNLKSEEESLDNRSNEDQSEERFRYPPGIPFILTFKFGERFSFYAFFVILTLYLHQELDFNEITTSYIFHTFMLLNYLMPIFGALLADAYLTKFWTMFYLAIIFIIGKTLVFTGSILTNVISMRVVSILGIVMISVTDGGLKPCASAFGGDQFEESQYKTRRRYFSIYFFVVYCSHILASFLIPVLRSHVQCFRKDTCYPLAFGTTVVVNFLGTTILFIGKPFYRICTVQEEIFIKVFKCIGHALSRKFKSKNEKKKHWLDYAEDQYDKNLISDIKILFHILQVYIPLPVFLTLFHQVGSTWVLQASKMDGELLGYHIKPDQMVLLLPVLLNFVVPTLELQYKVWKLAPFGCSAEDTIDKSFRLEMQFETMMITLDDKKLKVFVRKDSRIKLKNGNPRVRLFFRTENVSVSFVFRGSTSFAISTNDSNAGMTDYREVQPGTYDIFLQNNESTIIPVGSSKFRIGGSYIIAIYQSSAENKSSFVVIPTVKYNSVHILCQLPQYIVIAIAEVMFAVTGVAFSYAEAPVSLKAVIQAFWFLNFAYGNALLLILKSFIYLLKDSHRFFVFGIILFIAMLIFMSVTSGHEHDANATENDFENDIFYLAENRTEENCNKCGIRFFEDTGKGRIINGRAVLPVYKYPWIVSIFVHRGRKMNSCGGALISANFVLTAAHCLFRKDLTNHPLCFASRVHRSCFHDPKDAHLHLVGSDPSKSLNAQRIIGHPKYSFRWDINDIALIHLSTPVECSKKIMPICLPDRNYEKLEQKLMIAGSGYNTPEGTSKCNFLVGNISYPTFSNNHTLLLLKQREWRSAYLLREGLVKVVDPNLCRLHYHSKDVNRTIICIVAAGQVTCHGDSGSAMFGYFEKHYYALGITSTASTNLCDTPDTFTKDTKTEYKNNKYDESNNCDEDVSDLHPVKSNPIANETSEDCRKCGIHLYKSAGTKKGPVIPLDNYPWVAHCVFRIELKNHPLCFASRVHRLCFHNPKDIHLSHTEYSDSESLKAKKVIGHPKHGFRWNVFDIALIQLSTPVKCSKSIFPICLPAQKKKNCKKSLKLVDIDSQEEMKEDPLHATVVNPRKCQEPYYPIYYYRSILCIDVTKHNETCHGESGSALFESIDSAHYAVGITPKISTIQCEKPNTYMKISFFMDWIKLYVGNLPKA</sequence>
<evidence type="ECO:0000256" key="5">
    <source>
        <dbReference type="ARBA" id="ARBA00023157"/>
    </source>
</evidence>
<dbReference type="InterPro" id="IPR001254">
    <property type="entry name" value="Trypsin_dom"/>
</dbReference>
<feature type="transmembrane region" description="Helical" evidence="8">
    <location>
        <begin position="182"/>
        <end position="204"/>
    </location>
</feature>
<feature type="transmembrane region" description="Helical" evidence="8">
    <location>
        <begin position="294"/>
        <end position="320"/>
    </location>
</feature>
<dbReference type="InterPro" id="IPR036259">
    <property type="entry name" value="MFS_trans_sf"/>
</dbReference>
<organism evidence="10 11">
    <name type="scientific">Argiope bruennichi</name>
    <name type="common">Wasp spider</name>
    <name type="synonym">Aranea bruennichi</name>
    <dbReference type="NCBI Taxonomy" id="94029"/>
    <lineage>
        <taxon>Eukaryota</taxon>
        <taxon>Metazoa</taxon>
        <taxon>Ecdysozoa</taxon>
        <taxon>Arthropoda</taxon>
        <taxon>Chelicerata</taxon>
        <taxon>Arachnida</taxon>
        <taxon>Araneae</taxon>
        <taxon>Araneomorphae</taxon>
        <taxon>Entelegynae</taxon>
        <taxon>Araneoidea</taxon>
        <taxon>Araneidae</taxon>
        <taxon>Argiope</taxon>
    </lineage>
</organism>
<feature type="transmembrane region" description="Helical" evidence="8">
    <location>
        <begin position="340"/>
        <end position="357"/>
    </location>
</feature>
<comment type="caution">
    <text evidence="10">The sequence shown here is derived from an EMBL/GenBank/DDBJ whole genome shotgun (WGS) entry which is preliminary data.</text>
</comment>
<dbReference type="PROSITE" id="PS00134">
    <property type="entry name" value="TRYPSIN_HIS"/>
    <property type="match status" value="1"/>
</dbReference>
<evidence type="ECO:0000259" key="9">
    <source>
        <dbReference type="PROSITE" id="PS50240"/>
    </source>
</evidence>
<reference evidence="10" key="1">
    <citation type="journal article" date="2020" name="bioRxiv">
        <title>Chromosome-level reference genome of the European wasp spider Argiope bruennichi: a resource for studies on range expansion and evolutionary adaptation.</title>
        <authorList>
            <person name="Sheffer M.M."/>
            <person name="Hoppe A."/>
            <person name="Krehenwinkel H."/>
            <person name="Uhl G."/>
            <person name="Kuss A.W."/>
            <person name="Jensen L."/>
            <person name="Jensen C."/>
            <person name="Gillespie R.G."/>
            <person name="Hoff K.J."/>
            <person name="Prost S."/>
        </authorList>
    </citation>
    <scope>NUCLEOTIDE SEQUENCE</scope>
</reference>
<comment type="subcellular location">
    <subcellularLocation>
        <location evidence="1">Membrane</location>
        <topology evidence="1">Multi-pass membrane protein</topology>
    </subcellularLocation>
</comment>
<feature type="domain" description="Peptidase S1" evidence="9">
    <location>
        <begin position="644"/>
        <end position="977"/>
    </location>
</feature>
<dbReference type="EMBL" id="JABXBU010000015">
    <property type="protein sequence ID" value="KAF8788020.1"/>
    <property type="molecule type" value="Genomic_DNA"/>
</dbReference>
<feature type="domain" description="Peptidase S1" evidence="9">
    <location>
        <begin position="973"/>
        <end position="1170"/>
    </location>
</feature>
<evidence type="ECO:0000256" key="6">
    <source>
        <dbReference type="ARBA" id="ARBA00024195"/>
    </source>
</evidence>
<keyword evidence="2 8" id="KW-0812">Transmembrane</keyword>
<feature type="transmembrane region" description="Helical" evidence="8">
    <location>
        <begin position="551"/>
        <end position="573"/>
    </location>
</feature>
<evidence type="ECO:0000313" key="10">
    <source>
        <dbReference type="EMBL" id="KAF8788020.1"/>
    </source>
</evidence>
<dbReference type="InterPro" id="IPR009003">
    <property type="entry name" value="Peptidase_S1_PA"/>
</dbReference>
<evidence type="ECO:0000256" key="3">
    <source>
        <dbReference type="ARBA" id="ARBA00022989"/>
    </source>
</evidence>
<dbReference type="GO" id="GO:0006508">
    <property type="term" value="P:proteolysis"/>
    <property type="evidence" value="ECO:0007669"/>
    <property type="project" value="InterPro"/>
</dbReference>
<evidence type="ECO:0000313" key="11">
    <source>
        <dbReference type="Proteomes" id="UP000807504"/>
    </source>
</evidence>
<evidence type="ECO:0000256" key="1">
    <source>
        <dbReference type="ARBA" id="ARBA00004141"/>
    </source>
</evidence>
<dbReference type="Proteomes" id="UP000807504">
    <property type="component" value="Unassembled WGS sequence"/>
</dbReference>
<dbReference type="AlphaFoldDB" id="A0A8T0FFG9"/>
<dbReference type="Gene3D" id="1.20.1250.20">
    <property type="entry name" value="MFS general substrate transporter like domains"/>
    <property type="match status" value="2"/>
</dbReference>
<dbReference type="Pfam" id="PF00854">
    <property type="entry name" value="PTR2"/>
    <property type="match status" value="2"/>
</dbReference>
<protein>
    <submittedName>
        <fullName evidence="10">Solute carrier family 15 member 2 like protein</fullName>
    </submittedName>
</protein>
<feature type="transmembrane region" description="Helical" evidence="8">
    <location>
        <begin position="115"/>
        <end position="134"/>
    </location>
</feature>
<dbReference type="CDD" id="cd00190">
    <property type="entry name" value="Tryp_SPc"/>
    <property type="match status" value="1"/>
</dbReference>
<keyword evidence="4 8" id="KW-0472">Membrane</keyword>
<feature type="transmembrane region" description="Helical" evidence="8">
    <location>
        <begin position="140"/>
        <end position="161"/>
    </location>
</feature>
<feature type="transmembrane region" description="Helical" evidence="8">
    <location>
        <begin position="216"/>
        <end position="237"/>
    </location>
</feature>
<feature type="compositionally biased region" description="Basic and acidic residues" evidence="7">
    <location>
        <begin position="20"/>
        <end position="39"/>
    </location>
</feature>
<comment type="similarity">
    <text evidence="6">Belongs to the peptidase S1 family. CLIP subfamily.</text>
</comment>
<dbReference type="InterPro" id="IPR018114">
    <property type="entry name" value="TRYPSIN_HIS"/>
</dbReference>
<name>A0A8T0FFG9_ARGBR</name>
<dbReference type="PRINTS" id="PR00722">
    <property type="entry name" value="CHYMOTRYPSIN"/>
</dbReference>
<dbReference type="InterPro" id="IPR051487">
    <property type="entry name" value="Ser/Thr_Proteases_Immune/Dev"/>
</dbReference>
<gene>
    <name evidence="10" type="ORF">HNY73_009559</name>
</gene>
<feature type="transmembrane region" description="Helical" evidence="8">
    <location>
        <begin position="54"/>
        <end position="72"/>
    </location>
</feature>
<evidence type="ECO:0000256" key="7">
    <source>
        <dbReference type="SAM" id="MobiDB-lite"/>
    </source>
</evidence>
<keyword evidence="11" id="KW-1185">Reference proteome</keyword>
<keyword evidence="3 8" id="KW-1133">Transmembrane helix</keyword>
<evidence type="ECO:0000256" key="4">
    <source>
        <dbReference type="ARBA" id="ARBA00023136"/>
    </source>
</evidence>
<reference evidence="10" key="2">
    <citation type="submission" date="2020-06" db="EMBL/GenBank/DDBJ databases">
        <authorList>
            <person name="Sheffer M."/>
        </authorList>
    </citation>
    <scope>NUCLEOTIDE SEQUENCE</scope>
</reference>
<dbReference type="PROSITE" id="PS50240">
    <property type="entry name" value="TRYPSIN_DOM"/>
    <property type="match status" value="2"/>
</dbReference>
<proteinExistence type="inferred from homology"/>
<dbReference type="Gene3D" id="2.40.10.10">
    <property type="entry name" value="Trypsin-like serine proteases"/>
    <property type="match status" value="2"/>
</dbReference>
<feature type="transmembrane region" description="Helical" evidence="8">
    <location>
        <begin position="84"/>
        <end position="108"/>
    </location>
</feature>
<feature type="transmembrane region" description="Helical" evidence="8">
    <location>
        <begin position="519"/>
        <end position="539"/>
    </location>
</feature>
<dbReference type="SUPFAM" id="SSF50494">
    <property type="entry name" value="Trypsin-like serine proteases"/>
    <property type="match status" value="2"/>
</dbReference>
<dbReference type="Pfam" id="PF00089">
    <property type="entry name" value="Trypsin"/>
    <property type="match status" value="3"/>
</dbReference>
<feature type="region of interest" description="Disordered" evidence="7">
    <location>
        <begin position="1"/>
        <end position="39"/>
    </location>
</feature>
<dbReference type="GO" id="GO:0016020">
    <property type="term" value="C:membrane"/>
    <property type="evidence" value="ECO:0007669"/>
    <property type="project" value="UniProtKB-SubCell"/>
</dbReference>
<dbReference type="GO" id="GO:0004252">
    <property type="term" value="F:serine-type endopeptidase activity"/>
    <property type="evidence" value="ECO:0007669"/>
    <property type="project" value="InterPro"/>
</dbReference>
<feature type="compositionally biased region" description="Polar residues" evidence="7">
    <location>
        <begin position="1"/>
        <end position="19"/>
    </location>
</feature>
<dbReference type="SUPFAM" id="SSF103473">
    <property type="entry name" value="MFS general substrate transporter"/>
    <property type="match status" value="1"/>
</dbReference>
<accession>A0A8T0FFG9</accession>